<evidence type="ECO:0000256" key="4">
    <source>
        <dbReference type="ARBA" id="ARBA00022692"/>
    </source>
</evidence>
<feature type="transmembrane region" description="Helical" evidence="7">
    <location>
        <begin position="79"/>
        <end position="101"/>
    </location>
</feature>
<dbReference type="PANTHER" id="PTHR43141:SF4">
    <property type="entry name" value="CYTOCHROME BD2 SUBUNIT II"/>
    <property type="match status" value="1"/>
</dbReference>
<sequence>MATFWWCGLGLLLGGYFGLAGYDYGVGLLLPGLGRADEPRARRALGALGPFFLANEVWLVAAVGVLFGAFPHLEGKVFAGAYALVVVLLLGLVTFTASVQLRSRRPGARRGPWSFGITAGALVTAVSWGLFLGNLVLGLPVDAHGGPVDDVLALFTPYAVLWGLGFVALFCLQGAVFLAVRGPAELTGRALRLARSAALPVGGFLLIATVWGTIVVHGASWLAPVVTLLAFAAFATVLFGLRTGRSRLALPAVMLLSATPALLVGVLRFPTVLTSSVDPAYALTVDAAATAPETAALLAWFAVPSVLLLIVVQWLTWRMNRAPVDRGSLLHF</sequence>
<dbReference type="GO" id="GO:0005886">
    <property type="term" value="C:plasma membrane"/>
    <property type="evidence" value="ECO:0007669"/>
    <property type="project" value="UniProtKB-SubCell"/>
</dbReference>
<keyword evidence="3" id="KW-1003">Cell membrane</keyword>
<name>A0A1H8YKT7_9PSEU</name>
<organism evidence="8 9">
    <name type="scientific">Amycolatopsis saalfeldensis</name>
    <dbReference type="NCBI Taxonomy" id="394193"/>
    <lineage>
        <taxon>Bacteria</taxon>
        <taxon>Bacillati</taxon>
        <taxon>Actinomycetota</taxon>
        <taxon>Actinomycetes</taxon>
        <taxon>Pseudonocardiales</taxon>
        <taxon>Pseudonocardiaceae</taxon>
        <taxon>Amycolatopsis</taxon>
    </lineage>
</organism>
<gene>
    <name evidence="8" type="ORF">SAMN04489732_121133</name>
</gene>
<feature type="transmembrane region" description="Helical" evidence="7">
    <location>
        <begin position="12"/>
        <end position="33"/>
    </location>
</feature>
<keyword evidence="4 7" id="KW-0812">Transmembrane</keyword>
<evidence type="ECO:0000313" key="9">
    <source>
        <dbReference type="Proteomes" id="UP000198582"/>
    </source>
</evidence>
<comment type="subcellular location">
    <subcellularLocation>
        <location evidence="1">Cell membrane</location>
        <topology evidence="1">Multi-pass membrane protein</topology>
    </subcellularLocation>
</comment>
<dbReference type="RefSeq" id="WP_091626261.1">
    <property type="nucleotide sequence ID" value="NZ_FOEF01000021.1"/>
</dbReference>
<dbReference type="EMBL" id="FOEF01000021">
    <property type="protein sequence ID" value="SEP52662.1"/>
    <property type="molecule type" value="Genomic_DNA"/>
</dbReference>
<evidence type="ECO:0000313" key="8">
    <source>
        <dbReference type="EMBL" id="SEP52662.1"/>
    </source>
</evidence>
<dbReference type="GO" id="GO:0070069">
    <property type="term" value="C:cytochrome complex"/>
    <property type="evidence" value="ECO:0007669"/>
    <property type="project" value="TreeGrafter"/>
</dbReference>
<feature type="transmembrane region" description="Helical" evidence="7">
    <location>
        <begin position="248"/>
        <end position="269"/>
    </location>
</feature>
<dbReference type="GO" id="GO:0016682">
    <property type="term" value="F:oxidoreductase activity, acting on diphenols and related substances as donors, oxygen as acceptor"/>
    <property type="evidence" value="ECO:0007669"/>
    <property type="project" value="TreeGrafter"/>
</dbReference>
<dbReference type="Pfam" id="PF02322">
    <property type="entry name" value="Cyt_bd_oxida_II"/>
    <property type="match status" value="1"/>
</dbReference>
<keyword evidence="6 7" id="KW-0472">Membrane</keyword>
<comment type="similarity">
    <text evidence="2">Belongs to the cytochrome ubiquinol oxidase subunit 2 family.</text>
</comment>
<dbReference type="STRING" id="394193.SAMN04489732_121133"/>
<dbReference type="OrthoDB" id="9776710at2"/>
<keyword evidence="5 7" id="KW-1133">Transmembrane helix</keyword>
<dbReference type="GO" id="GO:0009055">
    <property type="term" value="F:electron transfer activity"/>
    <property type="evidence" value="ECO:0007669"/>
    <property type="project" value="TreeGrafter"/>
</dbReference>
<evidence type="ECO:0000256" key="1">
    <source>
        <dbReference type="ARBA" id="ARBA00004651"/>
    </source>
</evidence>
<dbReference type="GO" id="GO:0019646">
    <property type="term" value="P:aerobic electron transport chain"/>
    <property type="evidence" value="ECO:0007669"/>
    <property type="project" value="TreeGrafter"/>
</dbReference>
<feature type="transmembrane region" description="Helical" evidence="7">
    <location>
        <begin position="113"/>
        <end position="139"/>
    </location>
</feature>
<keyword evidence="9" id="KW-1185">Reference proteome</keyword>
<dbReference type="AlphaFoldDB" id="A0A1H8YKT7"/>
<feature type="transmembrane region" description="Helical" evidence="7">
    <location>
        <begin position="221"/>
        <end position="241"/>
    </location>
</feature>
<proteinExistence type="inferred from homology"/>
<protein>
    <submittedName>
        <fullName evidence="8">Cytochrome d ubiquinol oxidase subunit II</fullName>
    </submittedName>
</protein>
<feature type="transmembrane region" description="Helical" evidence="7">
    <location>
        <begin position="297"/>
        <end position="317"/>
    </location>
</feature>
<accession>A0A1H8YKT7</accession>
<feature type="transmembrane region" description="Helical" evidence="7">
    <location>
        <begin position="45"/>
        <end position="67"/>
    </location>
</feature>
<dbReference type="InterPro" id="IPR003317">
    <property type="entry name" value="Cyt-d_oxidase_su2"/>
</dbReference>
<evidence type="ECO:0000256" key="7">
    <source>
        <dbReference type="SAM" id="Phobius"/>
    </source>
</evidence>
<reference evidence="8 9" key="1">
    <citation type="submission" date="2016-10" db="EMBL/GenBank/DDBJ databases">
        <authorList>
            <person name="de Groot N.N."/>
        </authorList>
    </citation>
    <scope>NUCLEOTIDE SEQUENCE [LARGE SCALE GENOMIC DNA]</scope>
    <source>
        <strain evidence="8 9">DSM 44993</strain>
    </source>
</reference>
<evidence type="ECO:0000256" key="5">
    <source>
        <dbReference type="ARBA" id="ARBA00022989"/>
    </source>
</evidence>
<feature type="transmembrane region" description="Helical" evidence="7">
    <location>
        <begin position="192"/>
        <end position="215"/>
    </location>
</feature>
<dbReference type="Proteomes" id="UP000198582">
    <property type="component" value="Unassembled WGS sequence"/>
</dbReference>
<feature type="transmembrane region" description="Helical" evidence="7">
    <location>
        <begin position="159"/>
        <end position="180"/>
    </location>
</feature>
<evidence type="ECO:0000256" key="2">
    <source>
        <dbReference type="ARBA" id="ARBA00007543"/>
    </source>
</evidence>
<evidence type="ECO:0000256" key="6">
    <source>
        <dbReference type="ARBA" id="ARBA00023136"/>
    </source>
</evidence>
<evidence type="ECO:0000256" key="3">
    <source>
        <dbReference type="ARBA" id="ARBA00022475"/>
    </source>
</evidence>
<dbReference type="PANTHER" id="PTHR43141">
    <property type="entry name" value="CYTOCHROME BD2 SUBUNIT II"/>
    <property type="match status" value="1"/>
</dbReference>